<dbReference type="Pfam" id="PF04588">
    <property type="entry name" value="HIG_1_N"/>
    <property type="match status" value="1"/>
</dbReference>
<dbReference type="KEGG" id="hgn:E6W36_03360"/>
<organism evidence="6 7">
    <name type="scientific">Hankyongella ginsenosidimutans</name>
    <dbReference type="NCBI Taxonomy" id="1763828"/>
    <lineage>
        <taxon>Bacteria</taxon>
        <taxon>Pseudomonadati</taxon>
        <taxon>Pseudomonadota</taxon>
        <taxon>Alphaproteobacteria</taxon>
        <taxon>Sphingomonadales</taxon>
        <taxon>Sphingomonadaceae</taxon>
        <taxon>Hankyongella</taxon>
    </lineage>
</organism>
<evidence type="ECO:0000256" key="4">
    <source>
        <dbReference type="SAM" id="Phobius"/>
    </source>
</evidence>
<dbReference type="InterPro" id="IPR007667">
    <property type="entry name" value="Hypoxia_induced_domain"/>
</dbReference>
<dbReference type="PROSITE" id="PS51503">
    <property type="entry name" value="HIG1"/>
    <property type="match status" value="1"/>
</dbReference>
<gene>
    <name evidence="6" type="ORF">E6W36_03360</name>
</gene>
<dbReference type="Proteomes" id="UP000298714">
    <property type="component" value="Chromosome"/>
</dbReference>
<evidence type="ECO:0000259" key="5">
    <source>
        <dbReference type="PROSITE" id="PS51503"/>
    </source>
</evidence>
<reference evidence="7" key="1">
    <citation type="submission" date="2019-04" db="EMBL/GenBank/DDBJ databases">
        <title>Complete genome sequence of Sphingomonas sp. W1-2-3.</title>
        <authorList>
            <person name="Im W.T."/>
        </authorList>
    </citation>
    <scope>NUCLEOTIDE SEQUENCE [LARGE SCALE GENOMIC DNA]</scope>
    <source>
        <strain evidence="7">W1-2-3</strain>
    </source>
</reference>
<keyword evidence="7" id="KW-1185">Reference proteome</keyword>
<keyword evidence="2 4" id="KW-1133">Transmembrane helix</keyword>
<proteinExistence type="predicted"/>
<sequence length="65" mass="7201">MNGILIFFIVMGALATAVVLARGIFTMASGKDMTGRRSNQLMWYRVLFQGLTVAVVILFLLLGRH</sequence>
<protein>
    <recommendedName>
        <fullName evidence="5">HIG1 domain-containing protein</fullName>
    </recommendedName>
</protein>
<dbReference type="EMBL" id="CP039704">
    <property type="protein sequence ID" value="QCI78974.1"/>
    <property type="molecule type" value="Genomic_DNA"/>
</dbReference>
<feature type="domain" description="HIG1" evidence="5">
    <location>
        <begin position="1"/>
        <end position="65"/>
    </location>
</feature>
<dbReference type="Gene3D" id="6.10.140.1320">
    <property type="match status" value="1"/>
</dbReference>
<dbReference type="AlphaFoldDB" id="A0A4D7BZV0"/>
<evidence type="ECO:0000313" key="6">
    <source>
        <dbReference type="EMBL" id="QCI78974.1"/>
    </source>
</evidence>
<evidence type="ECO:0000256" key="3">
    <source>
        <dbReference type="ARBA" id="ARBA00023136"/>
    </source>
</evidence>
<name>A0A4D7BZV0_9SPHN</name>
<evidence type="ECO:0000313" key="7">
    <source>
        <dbReference type="Proteomes" id="UP000298714"/>
    </source>
</evidence>
<accession>A0A4D7BZV0</accession>
<feature type="transmembrane region" description="Helical" evidence="4">
    <location>
        <begin position="46"/>
        <end position="63"/>
    </location>
</feature>
<dbReference type="RefSeq" id="WP_222873770.1">
    <property type="nucleotide sequence ID" value="NZ_CP039704.1"/>
</dbReference>
<feature type="transmembrane region" description="Helical" evidence="4">
    <location>
        <begin position="6"/>
        <end position="25"/>
    </location>
</feature>
<keyword evidence="3 4" id="KW-0472">Membrane</keyword>
<evidence type="ECO:0000256" key="1">
    <source>
        <dbReference type="ARBA" id="ARBA00022692"/>
    </source>
</evidence>
<evidence type="ECO:0000256" key="2">
    <source>
        <dbReference type="ARBA" id="ARBA00022989"/>
    </source>
</evidence>
<keyword evidence="1 4" id="KW-0812">Transmembrane</keyword>